<keyword evidence="3" id="KW-0813">Transport</keyword>
<dbReference type="Gene3D" id="3.40.190.10">
    <property type="entry name" value="Periplasmic binding protein-like II"/>
    <property type="match status" value="1"/>
</dbReference>
<dbReference type="PANTHER" id="PTHR30290">
    <property type="entry name" value="PERIPLASMIC BINDING COMPONENT OF ABC TRANSPORTER"/>
    <property type="match status" value="1"/>
</dbReference>
<evidence type="ECO:0000313" key="7">
    <source>
        <dbReference type="EMBL" id="NKC32976.1"/>
    </source>
</evidence>
<gene>
    <name evidence="7" type="ORF">HEQ75_19075</name>
</gene>
<proteinExistence type="inferred from homology"/>
<dbReference type="CDD" id="cd08498">
    <property type="entry name" value="PBP2_NikA_DppA_OppA_like_2"/>
    <property type="match status" value="1"/>
</dbReference>
<evidence type="ECO:0000259" key="6">
    <source>
        <dbReference type="Pfam" id="PF00496"/>
    </source>
</evidence>
<dbReference type="PIRSF" id="PIRSF002741">
    <property type="entry name" value="MppA"/>
    <property type="match status" value="1"/>
</dbReference>
<comment type="subcellular location">
    <subcellularLocation>
        <location evidence="1">Periplasm</location>
    </subcellularLocation>
</comment>
<evidence type="ECO:0000313" key="8">
    <source>
        <dbReference type="Proteomes" id="UP000787635"/>
    </source>
</evidence>
<evidence type="ECO:0000256" key="4">
    <source>
        <dbReference type="ARBA" id="ARBA00022729"/>
    </source>
</evidence>
<keyword evidence="8" id="KW-1185">Reference proteome</keyword>
<dbReference type="Gene3D" id="3.90.76.10">
    <property type="entry name" value="Dipeptide-binding Protein, Domain 1"/>
    <property type="match status" value="1"/>
</dbReference>
<dbReference type="InterPro" id="IPR030678">
    <property type="entry name" value="Peptide/Ni-bd"/>
</dbReference>
<feature type="chain" id="PRO_5046403633" evidence="5">
    <location>
        <begin position="25"/>
        <end position="527"/>
    </location>
</feature>
<name>A0ABX1E7T1_9PROT</name>
<dbReference type="SUPFAM" id="SSF53850">
    <property type="entry name" value="Periplasmic binding protein-like II"/>
    <property type="match status" value="1"/>
</dbReference>
<comment type="caution">
    <text evidence="7">The sequence shown here is derived from an EMBL/GenBank/DDBJ whole genome shotgun (WGS) entry which is preliminary data.</text>
</comment>
<reference evidence="7 8" key="1">
    <citation type="submission" date="2020-03" db="EMBL/GenBank/DDBJ databases">
        <title>Roseomonas selenitidurans sp. nov. isolated from urban soil.</title>
        <authorList>
            <person name="Liu H."/>
        </authorList>
    </citation>
    <scope>NUCLEOTIDE SEQUENCE [LARGE SCALE GENOMIC DNA]</scope>
    <source>
        <strain evidence="7 8">BU-1</strain>
    </source>
</reference>
<evidence type="ECO:0000256" key="1">
    <source>
        <dbReference type="ARBA" id="ARBA00004418"/>
    </source>
</evidence>
<feature type="signal peptide" evidence="5">
    <location>
        <begin position="1"/>
        <end position="24"/>
    </location>
</feature>
<evidence type="ECO:0000256" key="2">
    <source>
        <dbReference type="ARBA" id="ARBA00005695"/>
    </source>
</evidence>
<dbReference type="PANTHER" id="PTHR30290:SF9">
    <property type="entry name" value="OLIGOPEPTIDE-BINDING PROTEIN APPA"/>
    <property type="match status" value="1"/>
</dbReference>
<dbReference type="Proteomes" id="UP000787635">
    <property type="component" value="Unassembled WGS sequence"/>
</dbReference>
<comment type="similarity">
    <text evidence="2">Belongs to the bacterial solute-binding protein 5 family.</text>
</comment>
<accession>A0ABX1E7T1</accession>
<protein>
    <submittedName>
        <fullName evidence="7">ABC transporter substrate-binding protein</fullName>
    </submittedName>
</protein>
<evidence type="ECO:0000256" key="3">
    <source>
        <dbReference type="ARBA" id="ARBA00022448"/>
    </source>
</evidence>
<dbReference type="Pfam" id="PF00496">
    <property type="entry name" value="SBP_bac_5"/>
    <property type="match status" value="1"/>
</dbReference>
<dbReference type="Gene3D" id="3.10.105.10">
    <property type="entry name" value="Dipeptide-binding Protein, Domain 3"/>
    <property type="match status" value="1"/>
</dbReference>
<dbReference type="InterPro" id="IPR039424">
    <property type="entry name" value="SBP_5"/>
</dbReference>
<dbReference type="EMBL" id="JAAVNE010000035">
    <property type="protein sequence ID" value="NKC32976.1"/>
    <property type="molecule type" value="Genomic_DNA"/>
</dbReference>
<dbReference type="InterPro" id="IPR000914">
    <property type="entry name" value="SBP_5_dom"/>
</dbReference>
<feature type="domain" description="Solute-binding protein family 5" evidence="6">
    <location>
        <begin position="67"/>
        <end position="444"/>
    </location>
</feature>
<evidence type="ECO:0000256" key="5">
    <source>
        <dbReference type="SAM" id="SignalP"/>
    </source>
</evidence>
<sequence length="527" mass="59171">MTLRRSLLAAVLLAGTALSIPARAETFRWANDGDVNSMDPYARQETFLLSFNSNIYEPLVRRNRELKVEPALAARWEQTSPTVWRFHLRQGVTFQDGTPFTADDVLFSIERARGPGSNIAGSLASIKEARKVDDHTVDVETNNPDPIFLEQITGFGIMSRAWAVANNAQRSADLTTREENFATRNAMGTGPFRLVSREPDRRTVMAPNPDWWDRPEHNLTRVEFNVISNDATRVAALVSGEVDMIYTVPPQDTARLSRTNGVRIHQQAELRTIFLGFDQQRPELLKSDVRGRNPFQDLRVRQAFDQAIDRAGIVRTVMRGQARATGLMIGPGVNGFAEANDRVTPLNVDAAKRLLAEAGYPQGFGVTMDCPNDRYVNDEAVCTAVVSMLARIGVRVTLNAQTRARYFAEILGPRYNTSFYMLGWTPNTYDAHNTLYNIMASRQGNRGMFNVGNFTNARFDELVGLIAVETDAAKRQSMINEAMAIHRDQVGHLPLHQQTVIWAARGNIELQQLADNYFPLRFVRVNR</sequence>
<organism evidence="7 8">
    <name type="scientific">Falsiroseomonas selenitidurans</name>
    <dbReference type="NCBI Taxonomy" id="2716335"/>
    <lineage>
        <taxon>Bacteria</taxon>
        <taxon>Pseudomonadati</taxon>
        <taxon>Pseudomonadota</taxon>
        <taxon>Alphaproteobacteria</taxon>
        <taxon>Acetobacterales</taxon>
        <taxon>Roseomonadaceae</taxon>
        <taxon>Falsiroseomonas</taxon>
    </lineage>
</organism>
<keyword evidence="4 5" id="KW-0732">Signal</keyword>